<dbReference type="Ensembl" id="ENSTGET00000016726.1">
    <property type="protein sequence ID" value="ENSTGEP00000013948.1"/>
    <property type="gene ID" value="ENSTGEG00000011321.1"/>
</dbReference>
<dbReference type="PANTHER" id="PTHR12138:SF133">
    <property type="entry name" value="SECRETED PROTEIN"/>
    <property type="match status" value="1"/>
</dbReference>
<evidence type="ECO:0000313" key="3">
    <source>
        <dbReference type="Proteomes" id="UP000694411"/>
    </source>
</evidence>
<feature type="region of interest" description="Disordered" evidence="1">
    <location>
        <begin position="1"/>
        <end position="32"/>
    </location>
</feature>
<accession>A0A8D2JZY7</accession>
<sequence length="116" mass="12428">MESEHPGFSISQKLLQPSDRTGLPVRRRVSEPWPGRQVGSGAIYTLTFPPTLPRLECSGVTSAHCNLCLPGSNNSPTLASGVAGITGACGSHRMEIKENSVFFQGNSRYLASPRSK</sequence>
<dbReference type="PANTHER" id="PTHR12138">
    <property type="entry name" value="PRIMATE-EXPANDED PROTEIN FAMILY"/>
    <property type="match status" value="1"/>
</dbReference>
<feature type="compositionally biased region" description="Polar residues" evidence="1">
    <location>
        <begin position="9"/>
        <end position="19"/>
    </location>
</feature>
<reference evidence="2" key="2">
    <citation type="submission" date="2025-09" db="UniProtKB">
        <authorList>
            <consortium name="Ensembl"/>
        </authorList>
    </citation>
    <scope>IDENTIFICATION</scope>
</reference>
<keyword evidence="3" id="KW-1185">Reference proteome</keyword>
<proteinExistence type="predicted"/>
<name>A0A8D2JZY7_THEGE</name>
<organism evidence="2 3">
    <name type="scientific">Theropithecus gelada</name>
    <name type="common">Gelada baboon</name>
    <dbReference type="NCBI Taxonomy" id="9565"/>
    <lineage>
        <taxon>Eukaryota</taxon>
        <taxon>Metazoa</taxon>
        <taxon>Chordata</taxon>
        <taxon>Craniata</taxon>
        <taxon>Vertebrata</taxon>
        <taxon>Euteleostomi</taxon>
        <taxon>Mammalia</taxon>
        <taxon>Eutheria</taxon>
        <taxon>Euarchontoglires</taxon>
        <taxon>Primates</taxon>
        <taxon>Haplorrhini</taxon>
        <taxon>Catarrhini</taxon>
        <taxon>Cercopithecidae</taxon>
        <taxon>Cercopithecinae</taxon>
        <taxon>Theropithecus</taxon>
    </lineage>
</organism>
<protein>
    <submittedName>
        <fullName evidence="2">Uncharacterized protein</fullName>
    </submittedName>
</protein>
<evidence type="ECO:0000313" key="2">
    <source>
        <dbReference type="Ensembl" id="ENSTGEP00000013948.1"/>
    </source>
</evidence>
<evidence type="ECO:0000256" key="1">
    <source>
        <dbReference type="SAM" id="MobiDB-lite"/>
    </source>
</evidence>
<reference evidence="2" key="1">
    <citation type="submission" date="2025-08" db="UniProtKB">
        <authorList>
            <consortium name="Ensembl"/>
        </authorList>
    </citation>
    <scope>IDENTIFICATION</scope>
</reference>
<dbReference type="AlphaFoldDB" id="A0A8D2JZY7"/>
<dbReference type="Proteomes" id="UP000694411">
    <property type="component" value="Unassembled WGS sequence"/>
</dbReference>